<dbReference type="EC" id="5.6.2.4" evidence="7"/>
<evidence type="ECO:0000256" key="2">
    <source>
        <dbReference type="ARBA" id="ARBA00022801"/>
    </source>
</evidence>
<dbReference type="PANTHER" id="PTHR11070">
    <property type="entry name" value="UVRD / RECB / PCRA DNA HELICASE FAMILY MEMBER"/>
    <property type="match status" value="1"/>
</dbReference>
<dbReference type="InterPro" id="IPR014017">
    <property type="entry name" value="DNA_helicase_UvrD-like_C"/>
</dbReference>
<dbReference type="EMBL" id="JACWFH010000036">
    <property type="protein sequence ID" value="MBY0099453.1"/>
    <property type="molecule type" value="Genomic_DNA"/>
</dbReference>
<dbReference type="PROSITE" id="PS51198">
    <property type="entry name" value="UVRD_HELICASE_ATP_BIND"/>
    <property type="match status" value="1"/>
</dbReference>
<dbReference type="Gene3D" id="1.10.486.10">
    <property type="entry name" value="PCRA, domain 4"/>
    <property type="match status" value="1"/>
</dbReference>
<evidence type="ECO:0000256" key="4">
    <source>
        <dbReference type="ARBA" id="ARBA00022840"/>
    </source>
</evidence>
<keyword evidence="13" id="KW-1185">Reference proteome</keyword>
<evidence type="ECO:0000256" key="6">
    <source>
        <dbReference type="ARBA" id="ARBA00034617"/>
    </source>
</evidence>
<accession>A0ABS7KB08</accession>
<keyword evidence="4 9" id="KW-0067">ATP-binding</keyword>
<evidence type="ECO:0000256" key="3">
    <source>
        <dbReference type="ARBA" id="ARBA00022806"/>
    </source>
</evidence>
<evidence type="ECO:0000313" key="13">
    <source>
        <dbReference type="Proteomes" id="UP000769780"/>
    </source>
</evidence>
<keyword evidence="2 9" id="KW-0378">Hydrolase</keyword>
<dbReference type="Gene3D" id="3.40.50.300">
    <property type="entry name" value="P-loop containing nucleotide triphosphate hydrolases"/>
    <property type="match status" value="3"/>
</dbReference>
<comment type="caution">
    <text evidence="12">The sequence shown here is derived from an EMBL/GenBank/DDBJ whole genome shotgun (WGS) entry which is preliminary data.</text>
</comment>
<dbReference type="Proteomes" id="UP000769780">
    <property type="component" value="Unassembled WGS sequence"/>
</dbReference>
<feature type="domain" description="UvrD-like helicase C-terminal" evidence="11">
    <location>
        <begin position="435"/>
        <end position="732"/>
    </location>
</feature>
<gene>
    <name evidence="12" type="ORF">H0185_22040</name>
</gene>
<evidence type="ECO:0000259" key="10">
    <source>
        <dbReference type="PROSITE" id="PS51198"/>
    </source>
</evidence>
<evidence type="ECO:0000256" key="5">
    <source>
        <dbReference type="ARBA" id="ARBA00023235"/>
    </source>
</evidence>
<dbReference type="Pfam" id="PF00580">
    <property type="entry name" value="UvrD-helicase"/>
    <property type="match status" value="1"/>
</dbReference>
<dbReference type="PANTHER" id="PTHR11070:SF23">
    <property type="entry name" value="RECBCD ENZYME SUBUNIT RECB"/>
    <property type="match status" value="1"/>
</dbReference>
<reference evidence="12 13" key="1">
    <citation type="submission" date="2020-07" db="EMBL/GenBank/DDBJ databases">
        <title>Fungal Genomes of the International Space Station.</title>
        <authorList>
            <person name="Seuylemezian A."/>
            <person name="Singh N.K."/>
            <person name="Wood J."/>
            <person name="Venkateswaran K."/>
        </authorList>
    </citation>
    <scope>NUCLEOTIDE SEQUENCE [LARGE SCALE GENOMIC DNA]</scope>
    <source>
        <strain evidence="12 13">PL-B2</strain>
    </source>
</reference>
<feature type="domain" description="UvrD-like helicase ATP-binding" evidence="10">
    <location>
        <begin position="94"/>
        <end position="424"/>
    </location>
</feature>
<name>A0ABS7KB08_9BACI</name>
<dbReference type="GO" id="GO:0004386">
    <property type="term" value="F:helicase activity"/>
    <property type="evidence" value="ECO:0007669"/>
    <property type="project" value="UniProtKB-KW"/>
</dbReference>
<comment type="catalytic activity">
    <reaction evidence="6">
        <text>Couples ATP hydrolysis with the unwinding of duplex DNA by translocating in the 3'-5' direction.</text>
        <dbReference type="EC" id="5.6.2.4"/>
    </reaction>
</comment>
<keyword evidence="3 9" id="KW-0347">Helicase</keyword>
<evidence type="ECO:0000313" key="12">
    <source>
        <dbReference type="EMBL" id="MBY0099453.1"/>
    </source>
</evidence>
<dbReference type="RefSeq" id="WP_221875668.1">
    <property type="nucleotide sequence ID" value="NZ_JACWFH010000036.1"/>
</dbReference>
<keyword evidence="1 9" id="KW-0547">Nucleotide-binding</keyword>
<sequence>MDQQIEYSYVMFADSYEIEREQDLLYRLLKQGIKVLLFTNRELHLSVPEEELHAFKKAKLFHLMIADSPIVEKIVIADGKPSEELNRIVTAFPKFNIEQYKIEHAPFDENIMVKAGAGTGKTTVMVDRVLYLLLKAKVKPSEIVMITFTRDAAQNMLKKLREQMLLRSKATGATVFLSLLEQLNEMTITTIHSFSKALLKELGSLRGFGLNLQLRSFKTEKKKWIEEELNDYFEAELAKKDLTIEAMMSPLRFYELIDTIYDFWEKFEQKGFSSEEIKNVDFGQASPGHERLNDLIQTVIQKVEERFTSEKEIQNAVMMNDLTRQIDLIRKNYGAEAFKSLSTKISYLFVDEFQDSDDVQIRLIATIQEAFSSNLLVVGDTKQSIYRFRGANHTAFDLLKEALSLRGISINDEDYYLNKNYRTTVELLNQMDSFFTWWGEEEFLQYHGEKDRLEGMKHGQEEEPLVLLNKREDTKENMKNNIMPFIKERFKGIQKLNASLKPGDEPEQLAVLTRTIDEARMVNTWCAKEGLPTKLKVGGGFFLTKAVRQFHSLVLALLFPNDGKYIANLLDGPYGQVQTYMLPKLLEAGRYSTKTVETLKSATSFDFEKYQHLLSFQPILAVLRTCIQDRKPYNWVYSRKLDELREAYGDEYPEDKLIKEAQDETRRYELTVGKLFEMLHQRFSEDFLSLNQIAEWLHVQIATNRDEEEIESEQSSGGLDHVHILTAHRAKGLEYHTVILPFTERPFTTSFSKIIFDDKKERTGWAIQKPGYEIRHNQYFTQLSSHDERESIREETRLLYVAMTRAKHNLILIRNLKNDAFHWTWSKLLTQFR</sequence>
<evidence type="ECO:0000259" key="11">
    <source>
        <dbReference type="PROSITE" id="PS51217"/>
    </source>
</evidence>
<organism evidence="12 13">
    <name type="scientific">Mesobacillus maritimus</name>
    <dbReference type="NCBI Taxonomy" id="1643336"/>
    <lineage>
        <taxon>Bacteria</taxon>
        <taxon>Bacillati</taxon>
        <taxon>Bacillota</taxon>
        <taxon>Bacilli</taxon>
        <taxon>Bacillales</taxon>
        <taxon>Bacillaceae</taxon>
        <taxon>Mesobacillus</taxon>
    </lineage>
</organism>
<protein>
    <recommendedName>
        <fullName evidence="7">DNA 3'-5' helicase</fullName>
        <ecNumber evidence="7">5.6.2.4</ecNumber>
    </recommendedName>
</protein>
<dbReference type="InterPro" id="IPR000212">
    <property type="entry name" value="DNA_helicase_UvrD/REP"/>
</dbReference>
<dbReference type="SUPFAM" id="SSF52540">
    <property type="entry name" value="P-loop containing nucleoside triphosphate hydrolases"/>
    <property type="match status" value="1"/>
</dbReference>
<keyword evidence="5" id="KW-0413">Isomerase</keyword>
<dbReference type="Pfam" id="PF13361">
    <property type="entry name" value="UvrD_C"/>
    <property type="match status" value="1"/>
</dbReference>
<dbReference type="PROSITE" id="PS51217">
    <property type="entry name" value="UVRD_HELICASE_CTER"/>
    <property type="match status" value="1"/>
</dbReference>
<evidence type="ECO:0000256" key="7">
    <source>
        <dbReference type="ARBA" id="ARBA00034808"/>
    </source>
</evidence>
<feature type="binding site" evidence="9">
    <location>
        <begin position="115"/>
        <end position="122"/>
    </location>
    <ligand>
        <name>ATP</name>
        <dbReference type="ChEBI" id="CHEBI:30616"/>
    </ligand>
</feature>
<proteinExistence type="predicted"/>
<dbReference type="CDD" id="cd17932">
    <property type="entry name" value="DEXQc_UvrD"/>
    <property type="match status" value="1"/>
</dbReference>
<dbReference type="InterPro" id="IPR027417">
    <property type="entry name" value="P-loop_NTPase"/>
</dbReference>
<dbReference type="InterPro" id="IPR014016">
    <property type="entry name" value="UvrD-like_ATP-bd"/>
</dbReference>
<comment type="catalytic activity">
    <reaction evidence="8">
        <text>ATP + H2O = ADP + phosphate + H(+)</text>
        <dbReference type="Rhea" id="RHEA:13065"/>
        <dbReference type="ChEBI" id="CHEBI:15377"/>
        <dbReference type="ChEBI" id="CHEBI:15378"/>
        <dbReference type="ChEBI" id="CHEBI:30616"/>
        <dbReference type="ChEBI" id="CHEBI:43474"/>
        <dbReference type="ChEBI" id="CHEBI:456216"/>
        <dbReference type="EC" id="5.6.2.4"/>
    </reaction>
</comment>
<evidence type="ECO:0000256" key="8">
    <source>
        <dbReference type="ARBA" id="ARBA00048988"/>
    </source>
</evidence>
<evidence type="ECO:0000256" key="1">
    <source>
        <dbReference type="ARBA" id="ARBA00022741"/>
    </source>
</evidence>
<evidence type="ECO:0000256" key="9">
    <source>
        <dbReference type="PROSITE-ProRule" id="PRU00560"/>
    </source>
</evidence>